<keyword evidence="6" id="KW-1185">Reference proteome</keyword>
<reference evidence="5 6" key="1">
    <citation type="submission" date="2021-05" db="EMBL/GenBank/DDBJ databases">
        <title>Mycobacterium acidophilum sp. nov., an extremely acid-tolerant member of the genus Mycobacterium.</title>
        <authorList>
            <person name="Xia J."/>
        </authorList>
    </citation>
    <scope>NUCLEOTIDE SEQUENCE [LARGE SCALE GENOMIC DNA]</scope>
    <source>
        <strain evidence="5 6">M1</strain>
    </source>
</reference>
<sequence>MDRTDAVGLAELVSAGEISPAELLEAVARRIDERNSDLNAVVATRIEQARDEIAAGLPDGPLRGVPFAVKDLHCDVAGLPTTAGSRLFADAVAERDGVLVSRYRRAGLVIVGKTNAAELGLNASTEPALFGPTRNPWRLTHSPGGSSGGSAAAVAGGLLPAAHASDGGGSVRIPAACCGLLGLKPSRGRVPDDHGGSAFAYPLPAHHAVTRTVRDSAALLDAVAGPLPGDPYATLPAPEFGSFLAGVDREPGPLRVGTAIASADGVPAFPAGAAAVGRIAGVLTNLGHRVDEAAPQWDPVAASMAGAALMITQARVRIAERLAALGRELAADDIEPFSRFLLEELPAQSGADVYAALQTIEATGRQVAPFFADHDVWLTPTLQVPVPRLGVLDTADPMAVFAHSPALAAFTSFCNATGLPAVSVPAGFDDDGLPIGVQLVGRMGAEDTLLRVARQLERAVPWPWQAPADQFTRSRGTPVRNP</sequence>
<evidence type="ECO:0000259" key="4">
    <source>
        <dbReference type="Pfam" id="PF01425"/>
    </source>
</evidence>
<evidence type="ECO:0000313" key="5">
    <source>
        <dbReference type="EMBL" id="MBS9532566.1"/>
    </source>
</evidence>
<dbReference type="SUPFAM" id="SSF75304">
    <property type="entry name" value="Amidase signature (AS) enzymes"/>
    <property type="match status" value="1"/>
</dbReference>
<name>A0ABS5RGH7_9MYCO</name>
<proteinExistence type="inferred from homology"/>
<dbReference type="InterPro" id="IPR000120">
    <property type="entry name" value="Amidase"/>
</dbReference>
<dbReference type="PANTHER" id="PTHR11895:SF7">
    <property type="entry name" value="GLUTAMYL-TRNA(GLN) AMIDOTRANSFERASE SUBUNIT A, MITOCHONDRIAL"/>
    <property type="match status" value="1"/>
</dbReference>
<dbReference type="Proteomes" id="UP001519535">
    <property type="component" value="Unassembled WGS sequence"/>
</dbReference>
<dbReference type="InterPro" id="IPR023631">
    <property type="entry name" value="Amidase_dom"/>
</dbReference>
<dbReference type="PROSITE" id="PS00571">
    <property type="entry name" value="AMIDASES"/>
    <property type="match status" value="1"/>
</dbReference>
<feature type="domain" description="Amidase" evidence="4">
    <location>
        <begin position="22"/>
        <end position="450"/>
    </location>
</feature>
<gene>
    <name evidence="5" type="ORF">KIH27_03075</name>
</gene>
<comment type="caution">
    <text evidence="5">The sequence shown here is derived from an EMBL/GenBank/DDBJ whole genome shotgun (WGS) entry which is preliminary data.</text>
</comment>
<protein>
    <recommendedName>
        <fullName evidence="3">amidase</fullName>
        <ecNumber evidence="3">3.5.1.4</ecNumber>
    </recommendedName>
</protein>
<organism evidence="5 6">
    <name type="scientific">Mycolicibacter acidiphilus</name>
    <dbReference type="NCBI Taxonomy" id="2835306"/>
    <lineage>
        <taxon>Bacteria</taxon>
        <taxon>Bacillati</taxon>
        <taxon>Actinomycetota</taxon>
        <taxon>Actinomycetes</taxon>
        <taxon>Mycobacteriales</taxon>
        <taxon>Mycobacteriaceae</taxon>
        <taxon>Mycolicibacter</taxon>
    </lineage>
</organism>
<evidence type="ECO:0000313" key="6">
    <source>
        <dbReference type="Proteomes" id="UP001519535"/>
    </source>
</evidence>
<dbReference type="Pfam" id="PF01425">
    <property type="entry name" value="Amidase"/>
    <property type="match status" value="1"/>
</dbReference>
<dbReference type="Gene3D" id="3.90.1300.10">
    <property type="entry name" value="Amidase signature (AS) domain"/>
    <property type="match status" value="1"/>
</dbReference>
<evidence type="ECO:0000256" key="1">
    <source>
        <dbReference type="ARBA" id="ARBA00001311"/>
    </source>
</evidence>
<comment type="catalytic activity">
    <reaction evidence="1">
        <text>a monocarboxylic acid amide + H2O = a monocarboxylate + NH4(+)</text>
        <dbReference type="Rhea" id="RHEA:12020"/>
        <dbReference type="ChEBI" id="CHEBI:15377"/>
        <dbReference type="ChEBI" id="CHEBI:28938"/>
        <dbReference type="ChEBI" id="CHEBI:35757"/>
        <dbReference type="ChEBI" id="CHEBI:83628"/>
        <dbReference type="EC" id="3.5.1.4"/>
    </reaction>
</comment>
<comment type="similarity">
    <text evidence="2">Belongs to the amidase family.</text>
</comment>
<dbReference type="EC" id="3.5.1.4" evidence="3"/>
<evidence type="ECO:0000256" key="2">
    <source>
        <dbReference type="ARBA" id="ARBA00009199"/>
    </source>
</evidence>
<dbReference type="InterPro" id="IPR020556">
    <property type="entry name" value="Amidase_CS"/>
</dbReference>
<evidence type="ECO:0000256" key="3">
    <source>
        <dbReference type="ARBA" id="ARBA00012922"/>
    </source>
</evidence>
<accession>A0ABS5RGH7</accession>
<dbReference type="InterPro" id="IPR036928">
    <property type="entry name" value="AS_sf"/>
</dbReference>
<dbReference type="PANTHER" id="PTHR11895">
    <property type="entry name" value="TRANSAMIDASE"/>
    <property type="match status" value="1"/>
</dbReference>
<dbReference type="EMBL" id="JAHCLR010000003">
    <property type="protein sequence ID" value="MBS9532566.1"/>
    <property type="molecule type" value="Genomic_DNA"/>
</dbReference>